<organism evidence="5 6">
    <name type="scientific">Tribonema minus</name>
    <dbReference type="NCBI Taxonomy" id="303371"/>
    <lineage>
        <taxon>Eukaryota</taxon>
        <taxon>Sar</taxon>
        <taxon>Stramenopiles</taxon>
        <taxon>Ochrophyta</taxon>
        <taxon>PX clade</taxon>
        <taxon>Xanthophyceae</taxon>
        <taxon>Tribonematales</taxon>
        <taxon>Tribonemataceae</taxon>
        <taxon>Tribonema</taxon>
    </lineage>
</organism>
<dbReference type="Proteomes" id="UP000664859">
    <property type="component" value="Unassembled WGS sequence"/>
</dbReference>
<dbReference type="PANTHER" id="PTHR46010">
    <property type="entry name" value="PROTEIN IWS1 HOMOLOG"/>
    <property type="match status" value="1"/>
</dbReference>
<evidence type="ECO:0000256" key="3">
    <source>
        <dbReference type="SAM" id="MobiDB-lite"/>
    </source>
</evidence>
<comment type="caution">
    <text evidence="5">The sequence shown here is derived from an EMBL/GenBank/DDBJ whole genome shotgun (WGS) entry which is preliminary data.</text>
</comment>
<evidence type="ECO:0000256" key="2">
    <source>
        <dbReference type="PROSITE-ProRule" id="PRU00649"/>
    </source>
</evidence>
<feature type="region of interest" description="Disordered" evidence="3">
    <location>
        <begin position="218"/>
        <end position="245"/>
    </location>
</feature>
<dbReference type="OrthoDB" id="21124at2759"/>
<accession>A0A835YPY7</accession>
<dbReference type="Pfam" id="PF08711">
    <property type="entry name" value="Med26"/>
    <property type="match status" value="1"/>
</dbReference>
<dbReference type="Gene3D" id="1.20.930.10">
    <property type="entry name" value="Conserved domain common to transcription factors TFIIS, elongin A, CRSP70"/>
    <property type="match status" value="1"/>
</dbReference>
<dbReference type="InterPro" id="IPR035441">
    <property type="entry name" value="TFIIS/LEDGF_dom_sf"/>
</dbReference>
<dbReference type="PANTHER" id="PTHR46010:SF1">
    <property type="entry name" value="PROTEIN IWS1 HOMOLOG"/>
    <property type="match status" value="1"/>
</dbReference>
<proteinExistence type="inferred from homology"/>
<dbReference type="AlphaFoldDB" id="A0A835YPY7"/>
<dbReference type="EMBL" id="JAFCMP010000554">
    <property type="protein sequence ID" value="KAG5175069.1"/>
    <property type="molecule type" value="Genomic_DNA"/>
</dbReference>
<dbReference type="InterPro" id="IPR017923">
    <property type="entry name" value="TFIIS_N"/>
</dbReference>
<evidence type="ECO:0000313" key="5">
    <source>
        <dbReference type="EMBL" id="KAG5175069.1"/>
    </source>
</evidence>
<reference evidence="5" key="1">
    <citation type="submission" date="2021-02" db="EMBL/GenBank/DDBJ databases">
        <title>First Annotated Genome of the Yellow-green Alga Tribonema minus.</title>
        <authorList>
            <person name="Mahan K.M."/>
        </authorList>
    </citation>
    <scope>NUCLEOTIDE SEQUENCE</scope>
    <source>
        <strain evidence="5">UTEX B ZZ1240</strain>
    </source>
</reference>
<keyword evidence="6" id="KW-1185">Reference proteome</keyword>
<sequence>MKRIRGQQLSIAERDTFAQDFMHFMDTAAAEDERLVREGKPAFAKIKALKAVQRTLSKQDLWETLLEVDLLTGVKKWISPYEGRGTLPSLDVRKAMYAILLTLPVEKEHLKRSQLGMTIMAMKQHPEETAENKRTLAQLIEKWCRPIYNKGTDLRELSRVQEEIELSRDERRQAMIPKKQTSAQESVKDVFQAAAAAAAAADTAKRVRVPRSHGLVFQHRPQSRVDTEMMNTGAGAPQEPATSQAKLTKRMLELGKKPAQKRGR</sequence>
<evidence type="ECO:0000259" key="4">
    <source>
        <dbReference type="PROSITE" id="PS51319"/>
    </source>
</evidence>
<dbReference type="InterPro" id="IPR051037">
    <property type="entry name" value="RNAPII_TF_IWS1"/>
</dbReference>
<dbReference type="PROSITE" id="PS51319">
    <property type="entry name" value="TFIIS_N"/>
    <property type="match status" value="1"/>
</dbReference>
<evidence type="ECO:0000256" key="1">
    <source>
        <dbReference type="ARBA" id="ARBA00037992"/>
    </source>
</evidence>
<keyword evidence="2" id="KW-0539">Nucleus</keyword>
<protein>
    <recommendedName>
        <fullName evidence="4">TFIIS N-terminal domain-containing protein</fullName>
    </recommendedName>
</protein>
<name>A0A835YPY7_9STRA</name>
<comment type="similarity">
    <text evidence="1">Belongs to the IWS1 family.</text>
</comment>
<comment type="subcellular location">
    <subcellularLocation>
        <location evidence="2">Nucleus</location>
    </subcellularLocation>
</comment>
<dbReference type="GO" id="GO:0005634">
    <property type="term" value="C:nucleus"/>
    <property type="evidence" value="ECO:0007669"/>
    <property type="project" value="UniProtKB-SubCell"/>
</dbReference>
<dbReference type="GO" id="GO:0016973">
    <property type="term" value="P:poly(A)+ mRNA export from nucleus"/>
    <property type="evidence" value="ECO:0007669"/>
    <property type="project" value="TreeGrafter"/>
</dbReference>
<gene>
    <name evidence="5" type="ORF">JKP88DRAFT_229318</name>
</gene>
<evidence type="ECO:0000313" key="6">
    <source>
        <dbReference type="Proteomes" id="UP000664859"/>
    </source>
</evidence>
<feature type="domain" description="TFIIS N-terminal" evidence="4">
    <location>
        <begin position="72"/>
        <end position="150"/>
    </location>
</feature>